<dbReference type="GO" id="GO:0009507">
    <property type="term" value="C:chloroplast"/>
    <property type="evidence" value="ECO:0007669"/>
    <property type="project" value="UniProtKB-SubCell"/>
</dbReference>
<evidence type="ECO:0008006" key="10">
    <source>
        <dbReference type="Google" id="ProtNLM"/>
    </source>
</evidence>
<dbReference type="Proteomes" id="UP001634007">
    <property type="component" value="Unassembled WGS sequence"/>
</dbReference>
<dbReference type="Gene3D" id="1.20.910.10">
    <property type="entry name" value="Heme oxygenase-like"/>
    <property type="match status" value="1"/>
</dbReference>
<gene>
    <name evidence="8" type="ORF">ACJRO7_024051</name>
</gene>
<accession>A0ABD3K9W3</accession>
<reference evidence="8 9" key="1">
    <citation type="submission" date="2024-11" db="EMBL/GenBank/DDBJ databases">
        <title>Chromosome-level genome assembly of Eucalyptus globulus Labill. provides insights into its genome evolution.</title>
        <authorList>
            <person name="Li X."/>
        </authorList>
    </citation>
    <scope>NUCLEOTIDE SEQUENCE [LARGE SCALE GENOMIC DNA]</scope>
    <source>
        <strain evidence="8">CL2024</strain>
        <tissue evidence="8">Fresh tender leaves</tissue>
    </source>
</reference>
<evidence type="ECO:0000256" key="5">
    <source>
        <dbReference type="ARBA" id="ARBA00022640"/>
    </source>
</evidence>
<dbReference type="InterPro" id="IPR016084">
    <property type="entry name" value="Haem_Oase-like_multi-hlx"/>
</dbReference>
<organism evidence="8 9">
    <name type="scientific">Eucalyptus globulus</name>
    <name type="common">Tasmanian blue gum</name>
    <dbReference type="NCBI Taxonomy" id="34317"/>
    <lineage>
        <taxon>Eukaryota</taxon>
        <taxon>Viridiplantae</taxon>
        <taxon>Streptophyta</taxon>
        <taxon>Embryophyta</taxon>
        <taxon>Tracheophyta</taxon>
        <taxon>Spermatophyta</taxon>
        <taxon>Magnoliopsida</taxon>
        <taxon>eudicotyledons</taxon>
        <taxon>Gunneridae</taxon>
        <taxon>Pentapetalae</taxon>
        <taxon>rosids</taxon>
        <taxon>malvids</taxon>
        <taxon>Myrtales</taxon>
        <taxon>Myrtaceae</taxon>
        <taxon>Myrtoideae</taxon>
        <taxon>Eucalypteae</taxon>
        <taxon>Eucalyptus</taxon>
    </lineage>
</organism>
<feature type="compositionally biased region" description="Acidic residues" evidence="7">
    <location>
        <begin position="154"/>
        <end position="172"/>
    </location>
</feature>
<dbReference type="PANTHER" id="PTHR35703:SF1">
    <property type="entry name" value="INACTIVE HEME OXYGENASE 2, CHLOROPLASTIC-RELATED"/>
    <property type="match status" value="1"/>
</dbReference>
<proteinExistence type="inferred from homology"/>
<dbReference type="CDD" id="cd19165">
    <property type="entry name" value="HemeO"/>
    <property type="match status" value="1"/>
</dbReference>
<evidence type="ECO:0000313" key="9">
    <source>
        <dbReference type="Proteomes" id="UP001634007"/>
    </source>
</evidence>
<feature type="region of interest" description="Disordered" evidence="7">
    <location>
        <begin position="73"/>
        <end position="105"/>
    </location>
</feature>
<evidence type="ECO:0000256" key="3">
    <source>
        <dbReference type="ARBA" id="ARBA00022528"/>
    </source>
</evidence>
<dbReference type="PANTHER" id="PTHR35703">
    <property type="entry name" value="HEME OXYGENASE 1, CHLOROPLASTIC-RELATED"/>
    <property type="match status" value="1"/>
</dbReference>
<dbReference type="EMBL" id="JBJKBG010000006">
    <property type="protein sequence ID" value="KAL3734811.1"/>
    <property type="molecule type" value="Genomic_DNA"/>
</dbReference>
<keyword evidence="9" id="KW-1185">Reference proteome</keyword>
<dbReference type="InterPro" id="IPR016053">
    <property type="entry name" value="Haem_Oase-like"/>
</dbReference>
<name>A0ABD3K9W3_EUCGL</name>
<feature type="compositionally biased region" description="Gly residues" evidence="7">
    <location>
        <begin position="173"/>
        <end position="187"/>
    </location>
</feature>
<evidence type="ECO:0000256" key="2">
    <source>
        <dbReference type="ARBA" id="ARBA00006134"/>
    </source>
</evidence>
<dbReference type="InterPro" id="IPR002051">
    <property type="entry name" value="Haem_Oase"/>
</dbReference>
<keyword evidence="3" id="KW-0150">Chloroplast</keyword>
<evidence type="ECO:0000256" key="4">
    <source>
        <dbReference type="ARBA" id="ARBA00022531"/>
    </source>
</evidence>
<protein>
    <recommendedName>
        <fullName evidence="10">Inactive heme oxygenase 2, chloroplastic</fullName>
    </recommendedName>
</protein>
<keyword evidence="5" id="KW-0934">Plastid</keyword>
<dbReference type="GO" id="GO:0015979">
    <property type="term" value="P:photosynthesis"/>
    <property type="evidence" value="ECO:0007669"/>
    <property type="project" value="UniProtKB-KW"/>
</dbReference>
<comment type="subcellular location">
    <subcellularLocation>
        <location evidence="1">Plastid</location>
        <location evidence="1">Chloroplast</location>
    </subcellularLocation>
</comment>
<evidence type="ECO:0000256" key="1">
    <source>
        <dbReference type="ARBA" id="ARBA00004229"/>
    </source>
</evidence>
<keyword evidence="6" id="KW-0809">Transit peptide</keyword>
<dbReference type="InterPro" id="IPR016951">
    <property type="entry name" value="Haem_Oase_decyc_pln"/>
</dbReference>
<sequence>MQIRISSKLFGRLGEKPGRGAAVFISHLPLHRRLLSPATMSLRLPPPPYRPAPPPPVCGFSFSRSCTIPLLSDPRRATPKLSLTPRCSSSSAPPGVPTNPPLVKKRKRYRKLYPGETEGITEEMRFVAMRLRNVGGKYTHRVKRSGGSGSDSGSDGEAEEVATGEGEGEGGGEGDAGGGLSSDGSEGGETWVPSLEGFVKYLVDSKLVFDTIERVVDESSDVAYAYFRKTGLERSEGLSKDLEWFSQQNVVIPNPSNAGISYSEYLEQLAEKSAPLFLSHFYNIYFSHIAGGQLIVNQVSQKILEGRHLEFCQWEGDMHESLKGVREKLNMLGEHWSRDEKNKCLREATKSFRYMGQIVRLIIL</sequence>
<evidence type="ECO:0000256" key="7">
    <source>
        <dbReference type="SAM" id="MobiDB-lite"/>
    </source>
</evidence>
<evidence type="ECO:0000313" key="8">
    <source>
        <dbReference type="EMBL" id="KAL3734811.1"/>
    </source>
</evidence>
<evidence type="ECO:0000256" key="6">
    <source>
        <dbReference type="ARBA" id="ARBA00022946"/>
    </source>
</evidence>
<comment type="caution">
    <text evidence="8">The sequence shown here is derived from an EMBL/GenBank/DDBJ whole genome shotgun (WGS) entry which is preliminary data.</text>
</comment>
<feature type="region of interest" description="Disordered" evidence="7">
    <location>
        <begin position="139"/>
        <end position="187"/>
    </location>
</feature>
<comment type="similarity">
    <text evidence="2">Belongs to the heme oxygenase family.</text>
</comment>
<keyword evidence="4" id="KW-0602">Photosynthesis</keyword>
<dbReference type="Pfam" id="PF01126">
    <property type="entry name" value="Heme_oxygenase"/>
    <property type="match status" value="1"/>
</dbReference>
<dbReference type="AlphaFoldDB" id="A0ABD3K9W3"/>
<dbReference type="SUPFAM" id="SSF48613">
    <property type="entry name" value="Heme oxygenase-like"/>
    <property type="match status" value="1"/>
</dbReference>